<dbReference type="Gene3D" id="3.30.43.10">
    <property type="entry name" value="Uridine Diphospho-n-acetylenolpyruvylglucosamine Reductase, domain 2"/>
    <property type="match status" value="1"/>
</dbReference>
<protein>
    <submittedName>
        <fullName evidence="3">Xylitol oxidase</fullName>
        <ecNumber evidence="3">1.1.3.41</ecNumber>
    </submittedName>
</protein>
<dbReference type="AlphaFoldDB" id="A0A852SJY4"/>
<dbReference type="Proteomes" id="UP000549913">
    <property type="component" value="Unassembled WGS sequence"/>
</dbReference>
<dbReference type="InterPro" id="IPR007173">
    <property type="entry name" value="ALO_C"/>
</dbReference>
<dbReference type="Pfam" id="PF04030">
    <property type="entry name" value="ALO"/>
    <property type="match status" value="1"/>
</dbReference>
<dbReference type="PANTHER" id="PTHR43762:SF1">
    <property type="entry name" value="D-ARABINONO-1,4-LACTONE OXIDASE"/>
    <property type="match status" value="1"/>
</dbReference>
<dbReference type="Gene3D" id="3.30.70.2520">
    <property type="match status" value="1"/>
</dbReference>
<evidence type="ECO:0000256" key="1">
    <source>
        <dbReference type="ARBA" id="ARBA00023002"/>
    </source>
</evidence>
<dbReference type="InterPro" id="IPR016167">
    <property type="entry name" value="FAD-bd_PCMH_sub1"/>
</dbReference>
<keyword evidence="4" id="KW-1185">Reference proteome</keyword>
<dbReference type="GO" id="GO:0071949">
    <property type="term" value="F:FAD binding"/>
    <property type="evidence" value="ECO:0007669"/>
    <property type="project" value="InterPro"/>
</dbReference>
<dbReference type="Pfam" id="PF01565">
    <property type="entry name" value="FAD_binding_4"/>
    <property type="match status" value="1"/>
</dbReference>
<dbReference type="InterPro" id="IPR016169">
    <property type="entry name" value="FAD-bd_PCMH_sub2"/>
</dbReference>
<organism evidence="3 4">
    <name type="scientific">Herbiconiux flava</name>
    <dbReference type="NCBI Taxonomy" id="881268"/>
    <lineage>
        <taxon>Bacteria</taxon>
        <taxon>Bacillati</taxon>
        <taxon>Actinomycetota</taxon>
        <taxon>Actinomycetes</taxon>
        <taxon>Micrococcales</taxon>
        <taxon>Microbacteriaceae</taxon>
        <taxon>Herbiconiux</taxon>
    </lineage>
</organism>
<dbReference type="EC" id="1.1.3.41" evidence="3"/>
<dbReference type="PANTHER" id="PTHR43762">
    <property type="entry name" value="L-GULONOLACTONE OXIDASE"/>
    <property type="match status" value="1"/>
</dbReference>
<dbReference type="InterPro" id="IPR006094">
    <property type="entry name" value="Oxid_FAD_bind_N"/>
</dbReference>
<evidence type="ECO:0000313" key="4">
    <source>
        <dbReference type="Proteomes" id="UP000549913"/>
    </source>
</evidence>
<dbReference type="InterPro" id="IPR016171">
    <property type="entry name" value="Vanillyl_alc_oxidase_C-sub2"/>
</dbReference>
<keyword evidence="1 3" id="KW-0560">Oxidoreductase</keyword>
<dbReference type="InterPro" id="IPR016166">
    <property type="entry name" value="FAD-bd_PCMH"/>
</dbReference>
<dbReference type="RefSeq" id="WP_271206341.1">
    <property type="nucleotide sequence ID" value="NZ_BSEW01000001.1"/>
</dbReference>
<dbReference type="InterPro" id="IPR036318">
    <property type="entry name" value="FAD-bd_PCMH-like_sf"/>
</dbReference>
<dbReference type="InterPro" id="IPR010031">
    <property type="entry name" value="FAD_lactone_oxidase-like"/>
</dbReference>
<dbReference type="Gene3D" id="3.30.465.10">
    <property type="match status" value="1"/>
</dbReference>
<accession>A0A852SJY4</accession>
<dbReference type="PIRSF" id="PIRSF000136">
    <property type="entry name" value="LGO_GLO"/>
    <property type="match status" value="1"/>
</dbReference>
<evidence type="ECO:0000313" key="3">
    <source>
        <dbReference type="EMBL" id="NYD69025.1"/>
    </source>
</evidence>
<gene>
    <name evidence="3" type="ORF">BJ984_000183</name>
</gene>
<dbReference type="Gene3D" id="3.30.70.2530">
    <property type="match status" value="1"/>
</dbReference>
<dbReference type="EMBL" id="JACCBM010000001">
    <property type="protein sequence ID" value="NYD69025.1"/>
    <property type="molecule type" value="Genomic_DNA"/>
</dbReference>
<dbReference type="GO" id="GO:0016020">
    <property type="term" value="C:membrane"/>
    <property type="evidence" value="ECO:0007669"/>
    <property type="project" value="InterPro"/>
</dbReference>
<evidence type="ECO:0000259" key="2">
    <source>
        <dbReference type="PROSITE" id="PS51387"/>
    </source>
</evidence>
<reference evidence="3 4" key="1">
    <citation type="submission" date="2020-07" db="EMBL/GenBank/DDBJ databases">
        <title>Sequencing the genomes of 1000 actinobacteria strains.</title>
        <authorList>
            <person name="Klenk H.-P."/>
        </authorList>
    </citation>
    <scope>NUCLEOTIDE SEQUENCE [LARGE SCALE GENOMIC DNA]</scope>
    <source>
        <strain evidence="3 4">DSM 26474</strain>
    </source>
</reference>
<proteinExistence type="predicted"/>
<dbReference type="GO" id="GO:0050582">
    <property type="term" value="F:xylitol oxidase activity"/>
    <property type="evidence" value="ECO:0007669"/>
    <property type="project" value="UniProtKB-EC"/>
</dbReference>
<sequence>MGSNWAGSYEYGAAALLRPTSLDELVSLVTSSPRLRALGSRHSFNDVADSPGVLVSVDALFGDEEPVISESDRTVTVGAATRFASLAAFLEPRGWALHNLGSLPHISIGGAIATGTHGSGVGNGSLSTAVAALEYVDGTGSLVTIARGDEGFEGSVVSLGALGIVTRVTLDIQPSYQVRQDIFVDLSWGAALDGFDEIMAAAYSVSLFGDWGDAGFKQAWVKTRLDGVGSGAGSLSATPASSTASAPFAYADSFFGARPAGSKVMSPAGDDLDNTTVQGGVPGPWSERLPHFRADVTPSAGDEIQTEYFVSRADARAALLAVRALGDRLRPHLLVTELRTIAADALWLSPAFGRDSLAIHFTWKSHPAEVRELLPSLEEALAPIDVRPHWGKWFALGAAELAPKYEHLADFAALAESRDPAHRFRNPYLTRVLGLPA</sequence>
<name>A0A852SJY4_9MICO</name>
<dbReference type="GO" id="GO:0080049">
    <property type="term" value="F:L-gulono-1,4-lactone dehydrogenase activity"/>
    <property type="evidence" value="ECO:0007669"/>
    <property type="project" value="TreeGrafter"/>
</dbReference>
<dbReference type="Gene3D" id="1.10.45.10">
    <property type="entry name" value="Vanillyl-alcohol Oxidase, Chain A, domain 4"/>
    <property type="match status" value="1"/>
</dbReference>
<dbReference type="GO" id="GO:0003885">
    <property type="term" value="F:D-arabinono-1,4-lactone oxidase activity"/>
    <property type="evidence" value="ECO:0007669"/>
    <property type="project" value="InterPro"/>
</dbReference>
<dbReference type="PROSITE" id="PS51387">
    <property type="entry name" value="FAD_PCMH"/>
    <property type="match status" value="1"/>
</dbReference>
<feature type="domain" description="FAD-binding PCMH-type" evidence="2">
    <location>
        <begin position="9"/>
        <end position="175"/>
    </location>
</feature>
<dbReference type="SUPFAM" id="SSF56176">
    <property type="entry name" value="FAD-binding/transporter-associated domain-like"/>
    <property type="match status" value="1"/>
</dbReference>
<comment type="caution">
    <text evidence="3">The sequence shown here is derived from an EMBL/GenBank/DDBJ whole genome shotgun (WGS) entry which is preliminary data.</text>
</comment>